<name>A0A1I5G5D1_9ACTN</name>
<sequence>MYDAMFTDHLRWQAEQYRKALEEGTIPEGTLVIHRDDLDRWRDATPEEWAAGTLDA</sequence>
<keyword evidence="2" id="KW-1185">Reference proteome</keyword>
<protein>
    <submittedName>
        <fullName evidence="1">Uncharacterized protein</fullName>
    </submittedName>
</protein>
<dbReference type="AlphaFoldDB" id="A0A1I5G5D1"/>
<evidence type="ECO:0000313" key="2">
    <source>
        <dbReference type="Proteomes" id="UP000183413"/>
    </source>
</evidence>
<dbReference type="InParanoid" id="A0A1I5G5D1"/>
<dbReference type="Proteomes" id="UP000183413">
    <property type="component" value="Unassembled WGS sequence"/>
</dbReference>
<reference evidence="1 2" key="1">
    <citation type="submission" date="2016-10" db="EMBL/GenBank/DDBJ databases">
        <authorList>
            <person name="de Groot N.N."/>
        </authorList>
    </citation>
    <scope>NUCLEOTIDE SEQUENCE [LARGE SCALE GENOMIC DNA]</scope>
    <source>
        <strain evidence="1 2">DSM 43067</strain>
    </source>
</reference>
<accession>A0A1I5G5D1</accession>
<gene>
    <name evidence="1" type="ORF">SAMN04489713_10542</name>
</gene>
<organism evidence="1 2">
    <name type="scientific">Actinomadura madurae</name>
    <dbReference type="NCBI Taxonomy" id="1993"/>
    <lineage>
        <taxon>Bacteria</taxon>
        <taxon>Bacillati</taxon>
        <taxon>Actinomycetota</taxon>
        <taxon>Actinomycetes</taxon>
        <taxon>Streptosporangiales</taxon>
        <taxon>Thermomonosporaceae</taxon>
        <taxon>Actinomadura</taxon>
    </lineage>
</organism>
<dbReference type="EMBL" id="FOVH01000005">
    <property type="protein sequence ID" value="SFO31207.1"/>
    <property type="molecule type" value="Genomic_DNA"/>
</dbReference>
<proteinExistence type="predicted"/>
<dbReference type="STRING" id="1993.SAMN04489713_10542"/>
<evidence type="ECO:0000313" key="1">
    <source>
        <dbReference type="EMBL" id="SFO31207.1"/>
    </source>
</evidence>